<dbReference type="Proteomes" id="UP000681967">
    <property type="component" value="Unassembled WGS sequence"/>
</dbReference>
<accession>A0A8S3GJB6</accession>
<name>A0A8S3GJB6_9BILA</name>
<gene>
    <name evidence="1" type="ORF">BYL167_LOCUS75607</name>
</gene>
<proteinExistence type="predicted"/>
<sequence>MTQPISDNDTMKFKINQPVGDAVPNWTARVNPSTKPEYHIL</sequence>
<evidence type="ECO:0000313" key="2">
    <source>
        <dbReference type="Proteomes" id="UP000681967"/>
    </source>
</evidence>
<reference evidence="1" key="1">
    <citation type="submission" date="2021-02" db="EMBL/GenBank/DDBJ databases">
        <authorList>
            <person name="Nowell W R."/>
        </authorList>
    </citation>
    <scope>NUCLEOTIDE SEQUENCE</scope>
</reference>
<protein>
    <submittedName>
        <fullName evidence="1">Uncharacterized protein</fullName>
    </submittedName>
</protein>
<comment type="caution">
    <text evidence="1">The sequence shown here is derived from an EMBL/GenBank/DDBJ whole genome shotgun (WGS) entry which is preliminary data.</text>
</comment>
<evidence type="ECO:0000313" key="1">
    <source>
        <dbReference type="EMBL" id="CAF5164793.1"/>
    </source>
</evidence>
<dbReference type="EMBL" id="CAJOBH010270950">
    <property type="protein sequence ID" value="CAF5164793.1"/>
    <property type="molecule type" value="Genomic_DNA"/>
</dbReference>
<dbReference type="AlphaFoldDB" id="A0A8S3GJB6"/>
<feature type="non-terminal residue" evidence="1">
    <location>
        <position position="41"/>
    </location>
</feature>
<organism evidence="1 2">
    <name type="scientific">Rotaria magnacalcarata</name>
    <dbReference type="NCBI Taxonomy" id="392030"/>
    <lineage>
        <taxon>Eukaryota</taxon>
        <taxon>Metazoa</taxon>
        <taxon>Spiralia</taxon>
        <taxon>Gnathifera</taxon>
        <taxon>Rotifera</taxon>
        <taxon>Eurotatoria</taxon>
        <taxon>Bdelloidea</taxon>
        <taxon>Philodinida</taxon>
        <taxon>Philodinidae</taxon>
        <taxon>Rotaria</taxon>
    </lineage>
</organism>